<reference evidence="1 2" key="1">
    <citation type="journal article" date="2015" name="Nature">
        <title>rRNA introns, odd ribosomes, and small enigmatic genomes across a large radiation of phyla.</title>
        <authorList>
            <person name="Brown C.T."/>
            <person name="Hug L.A."/>
            <person name="Thomas B.C."/>
            <person name="Sharon I."/>
            <person name="Castelle C.J."/>
            <person name="Singh A."/>
            <person name="Wilkins M.J."/>
            <person name="Williams K.H."/>
            <person name="Banfield J.F."/>
        </authorList>
    </citation>
    <scope>NUCLEOTIDE SEQUENCE [LARGE SCALE GENOMIC DNA]</scope>
</reference>
<sequence length="63" mass="7128">LPNSDVYMFCSQNAPPCQVVFYLEVLHFVLELTYAGQIRLKKAPLKAGRGYLNSFILPLQAQI</sequence>
<comment type="caution">
    <text evidence="1">The sequence shown here is derived from an EMBL/GenBank/DDBJ whole genome shotgun (WGS) entry which is preliminary data.</text>
</comment>
<dbReference type="Proteomes" id="UP000034875">
    <property type="component" value="Unassembled WGS sequence"/>
</dbReference>
<evidence type="ECO:0000313" key="2">
    <source>
        <dbReference type="Proteomes" id="UP000034875"/>
    </source>
</evidence>
<protein>
    <submittedName>
        <fullName evidence="1">Uncharacterized protein</fullName>
    </submittedName>
</protein>
<proteinExistence type="predicted"/>
<dbReference type="EMBL" id="LCCZ01000026">
    <property type="protein sequence ID" value="KKS43635.1"/>
    <property type="molecule type" value="Genomic_DNA"/>
</dbReference>
<feature type="non-terminal residue" evidence="1">
    <location>
        <position position="1"/>
    </location>
</feature>
<dbReference type="AlphaFoldDB" id="A0A0G0Z4I8"/>
<evidence type="ECO:0000313" key="1">
    <source>
        <dbReference type="EMBL" id="KKS43635.1"/>
    </source>
</evidence>
<accession>A0A0G0Z4I8</accession>
<gene>
    <name evidence="1" type="ORF">UV05_C0026G0001</name>
</gene>
<name>A0A0G0Z4I8_9BACT</name>
<organism evidence="1 2">
    <name type="scientific">candidate division CPR1 bacterium GW2011_GWA2_42_17</name>
    <dbReference type="NCBI Taxonomy" id="1618341"/>
    <lineage>
        <taxon>Bacteria</taxon>
        <taxon>candidate division CPR1</taxon>
    </lineage>
</organism>